<proteinExistence type="predicted"/>
<organism evidence="1 2">
    <name type="scientific">Collybia nuda</name>
    <dbReference type="NCBI Taxonomy" id="64659"/>
    <lineage>
        <taxon>Eukaryota</taxon>
        <taxon>Fungi</taxon>
        <taxon>Dikarya</taxon>
        <taxon>Basidiomycota</taxon>
        <taxon>Agaricomycotina</taxon>
        <taxon>Agaricomycetes</taxon>
        <taxon>Agaricomycetidae</taxon>
        <taxon>Agaricales</taxon>
        <taxon>Tricholomatineae</taxon>
        <taxon>Clitocybaceae</taxon>
        <taxon>Collybia</taxon>
    </lineage>
</organism>
<evidence type="ECO:0000313" key="2">
    <source>
        <dbReference type="Proteomes" id="UP000807353"/>
    </source>
</evidence>
<dbReference type="OrthoDB" id="3069865at2759"/>
<keyword evidence="2" id="KW-1185">Reference proteome</keyword>
<dbReference type="AlphaFoldDB" id="A0A9P5YA73"/>
<gene>
    <name evidence="1" type="ORF">BDZ94DRAFT_1306581</name>
</gene>
<comment type="caution">
    <text evidence="1">The sequence shown here is derived from an EMBL/GenBank/DDBJ whole genome shotgun (WGS) entry which is preliminary data.</text>
</comment>
<protein>
    <submittedName>
        <fullName evidence="1">Uncharacterized protein</fullName>
    </submittedName>
</protein>
<dbReference type="Proteomes" id="UP000807353">
    <property type="component" value="Unassembled WGS sequence"/>
</dbReference>
<name>A0A9P5YA73_9AGAR</name>
<evidence type="ECO:0000313" key="1">
    <source>
        <dbReference type="EMBL" id="KAF9466218.1"/>
    </source>
</evidence>
<accession>A0A9P5YA73</accession>
<dbReference type="EMBL" id="MU150243">
    <property type="protein sequence ID" value="KAF9466218.1"/>
    <property type="molecule type" value="Genomic_DNA"/>
</dbReference>
<sequence>MDMKNQQSTTNLGTNFLVYLAKEASRDRIESLVFLAGSSVNEDVNLSHLHMSEVMKTFFPDMLCMTGSEFAGLAKSHIYKLGGNGPTLCFFVRKMGVLYL</sequence>
<reference evidence="1" key="1">
    <citation type="submission" date="2020-11" db="EMBL/GenBank/DDBJ databases">
        <authorList>
            <consortium name="DOE Joint Genome Institute"/>
            <person name="Ahrendt S."/>
            <person name="Riley R."/>
            <person name="Andreopoulos W."/>
            <person name="Labutti K."/>
            <person name="Pangilinan J."/>
            <person name="Ruiz-Duenas F.J."/>
            <person name="Barrasa J.M."/>
            <person name="Sanchez-Garcia M."/>
            <person name="Camarero S."/>
            <person name="Miyauchi S."/>
            <person name="Serrano A."/>
            <person name="Linde D."/>
            <person name="Babiker R."/>
            <person name="Drula E."/>
            <person name="Ayuso-Fernandez I."/>
            <person name="Pacheco R."/>
            <person name="Padilla G."/>
            <person name="Ferreira P."/>
            <person name="Barriuso J."/>
            <person name="Kellner H."/>
            <person name="Castanera R."/>
            <person name="Alfaro M."/>
            <person name="Ramirez L."/>
            <person name="Pisabarro A.G."/>
            <person name="Kuo A."/>
            <person name="Tritt A."/>
            <person name="Lipzen A."/>
            <person name="He G."/>
            <person name="Yan M."/>
            <person name="Ng V."/>
            <person name="Cullen D."/>
            <person name="Martin F."/>
            <person name="Rosso M.-N."/>
            <person name="Henrissat B."/>
            <person name="Hibbett D."/>
            <person name="Martinez A.T."/>
            <person name="Grigoriev I.V."/>
        </authorList>
    </citation>
    <scope>NUCLEOTIDE SEQUENCE</scope>
    <source>
        <strain evidence="1">CBS 247.69</strain>
    </source>
</reference>